<name>A0ABS5TJM0_9ACTN</name>
<dbReference type="EMBL" id="JAHBAY010000005">
    <property type="protein sequence ID" value="MBT0770263.1"/>
    <property type="molecule type" value="Genomic_DNA"/>
</dbReference>
<organism evidence="3 4">
    <name type="scientific">Kineosporia corallincola</name>
    <dbReference type="NCBI Taxonomy" id="2835133"/>
    <lineage>
        <taxon>Bacteria</taxon>
        <taxon>Bacillati</taxon>
        <taxon>Actinomycetota</taxon>
        <taxon>Actinomycetes</taxon>
        <taxon>Kineosporiales</taxon>
        <taxon>Kineosporiaceae</taxon>
        <taxon>Kineosporia</taxon>
    </lineage>
</organism>
<evidence type="ECO:0000313" key="4">
    <source>
        <dbReference type="Proteomes" id="UP001197247"/>
    </source>
</evidence>
<dbReference type="Pfam" id="PF11706">
    <property type="entry name" value="zf-CGNR"/>
    <property type="match status" value="1"/>
</dbReference>
<dbReference type="InterPro" id="IPR021005">
    <property type="entry name" value="Znf_CGNR"/>
</dbReference>
<reference evidence="3 4" key="1">
    <citation type="submission" date="2021-05" db="EMBL/GenBank/DDBJ databases">
        <title>Kineosporia and Streptomyces sp. nov. two new marine actinobacteria isolated from Coral.</title>
        <authorList>
            <person name="Buangrab K."/>
            <person name="Sutthacheep M."/>
            <person name="Yeemin T."/>
            <person name="Harunari E."/>
            <person name="Igarashi Y."/>
            <person name="Kanchanasin P."/>
            <person name="Tanasupawat S."/>
            <person name="Phongsopitanun W."/>
        </authorList>
    </citation>
    <scope>NUCLEOTIDE SEQUENCE [LARGE SCALE GENOMIC DNA]</scope>
    <source>
        <strain evidence="3 4">J2-2</strain>
    </source>
</reference>
<protein>
    <submittedName>
        <fullName evidence="3">CGNR zinc finger domain-containing protein</fullName>
    </submittedName>
</protein>
<dbReference type="InterPro" id="IPR023286">
    <property type="entry name" value="ABATE_dom_sf"/>
</dbReference>
<dbReference type="RefSeq" id="WP_214156550.1">
    <property type="nucleotide sequence ID" value="NZ_JAHBAY010000005.1"/>
</dbReference>
<feature type="compositionally biased region" description="Low complexity" evidence="1">
    <location>
        <begin position="10"/>
        <end position="25"/>
    </location>
</feature>
<dbReference type="Pfam" id="PF07336">
    <property type="entry name" value="ABATE"/>
    <property type="match status" value="1"/>
</dbReference>
<feature type="region of interest" description="Disordered" evidence="1">
    <location>
        <begin position="226"/>
        <end position="249"/>
    </location>
</feature>
<dbReference type="InterPro" id="IPR010852">
    <property type="entry name" value="ABATE"/>
</dbReference>
<comment type="caution">
    <text evidence="3">The sequence shown here is derived from an EMBL/GenBank/DDBJ whole genome shotgun (WGS) entry which is preliminary data.</text>
</comment>
<sequence length="249" mass="26955">MDTRKSPGARSRSTTTPVVQTSVSPAPDGEYAARDAWVSLIGGHPALDLVNTVSWRLDPARRTDRLATHDDLITWSTRAALIETACYTGLSLPSPKSAERTLTRVRALRENAYLALCDHLAGRPVDAGVLDTLRAALSSALRGAPAAPAFPLRLAVRPTDATQIPDAIEASLFDLFVLQDLARLRECQGTGCGWLYLDRSRNRSRRWCSSTDCGNRHRVHQFATRARSSLDTAASSATDAPSPSRPVAP</sequence>
<dbReference type="PANTHER" id="PTHR35525:SF3">
    <property type="entry name" value="BLL6575 PROTEIN"/>
    <property type="match status" value="1"/>
</dbReference>
<feature type="domain" description="Zinc finger CGNR" evidence="2">
    <location>
        <begin position="183"/>
        <end position="225"/>
    </location>
</feature>
<feature type="compositionally biased region" description="Low complexity" evidence="1">
    <location>
        <begin position="226"/>
        <end position="242"/>
    </location>
</feature>
<dbReference type="Proteomes" id="UP001197247">
    <property type="component" value="Unassembled WGS sequence"/>
</dbReference>
<keyword evidence="4" id="KW-1185">Reference proteome</keyword>
<dbReference type="Gene3D" id="1.10.3300.10">
    <property type="entry name" value="Jann2411-like domain"/>
    <property type="match status" value="1"/>
</dbReference>
<dbReference type="SUPFAM" id="SSF160904">
    <property type="entry name" value="Jann2411-like"/>
    <property type="match status" value="1"/>
</dbReference>
<evidence type="ECO:0000313" key="3">
    <source>
        <dbReference type="EMBL" id="MBT0770263.1"/>
    </source>
</evidence>
<evidence type="ECO:0000259" key="2">
    <source>
        <dbReference type="Pfam" id="PF11706"/>
    </source>
</evidence>
<proteinExistence type="predicted"/>
<accession>A0ABS5TJM0</accession>
<feature type="region of interest" description="Disordered" evidence="1">
    <location>
        <begin position="1"/>
        <end position="27"/>
    </location>
</feature>
<evidence type="ECO:0000256" key="1">
    <source>
        <dbReference type="SAM" id="MobiDB-lite"/>
    </source>
</evidence>
<dbReference type="PANTHER" id="PTHR35525">
    <property type="entry name" value="BLL6575 PROTEIN"/>
    <property type="match status" value="1"/>
</dbReference>
<gene>
    <name evidence="3" type="ORF">KIH74_15080</name>
</gene>